<dbReference type="SUPFAM" id="SSF55874">
    <property type="entry name" value="ATPase domain of HSP90 chaperone/DNA topoisomerase II/histidine kinase"/>
    <property type="match status" value="1"/>
</dbReference>
<protein>
    <recommendedName>
        <fullName evidence="8">Protein-serine/threonine kinase</fullName>
        <ecNumber evidence="8">2.7.11.-</ecNumber>
    </recommendedName>
</protein>
<evidence type="ECO:0000256" key="2">
    <source>
        <dbReference type="ARBA" id="ARBA00022553"/>
    </source>
</evidence>
<keyword evidence="6 8" id="KW-0067">ATP-binding</keyword>
<evidence type="ECO:0000256" key="6">
    <source>
        <dbReference type="ARBA" id="ARBA00022840"/>
    </source>
</evidence>
<dbReference type="GO" id="GO:0005524">
    <property type="term" value="F:ATP binding"/>
    <property type="evidence" value="ECO:0007669"/>
    <property type="project" value="UniProtKB-UniRule"/>
</dbReference>
<keyword evidence="12" id="KW-1185">Reference proteome</keyword>
<evidence type="ECO:0000313" key="12">
    <source>
        <dbReference type="Proteomes" id="UP000316726"/>
    </source>
</evidence>
<dbReference type="Gene3D" id="1.20.140.20">
    <property type="entry name" value="Alpha-ketoacid/pyruvate dehydrogenase kinase, N-terminal domain"/>
    <property type="match status" value="1"/>
</dbReference>
<dbReference type="AlphaFoldDB" id="A0A5B8MSX5"/>
<dbReference type="InterPro" id="IPR036784">
    <property type="entry name" value="AK/P_DHK_N_sf"/>
</dbReference>
<evidence type="ECO:0000256" key="8">
    <source>
        <dbReference type="RuleBase" id="RU366032"/>
    </source>
</evidence>
<dbReference type="Proteomes" id="UP000316726">
    <property type="component" value="Chromosome 8"/>
</dbReference>
<organism evidence="11 12">
    <name type="scientific">Chloropicon primus</name>
    <dbReference type="NCBI Taxonomy" id="1764295"/>
    <lineage>
        <taxon>Eukaryota</taxon>
        <taxon>Viridiplantae</taxon>
        <taxon>Chlorophyta</taxon>
        <taxon>Chloropicophyceae</taxon>
        <taxon>Chloropicales</taxon>
        <taxon>Chloropicaceae</taxon>
        <taxon>Chloropicon</taxon>
    </lineage>
</organism>
<dbReference type="InterPro" id="IPR003594">
    <property type="entry name" value="HATPase_dom"/>
</dbReference>
<dbReference type="SMART" id="SM00387">
    <property type="entry name" value="HATPase_c"/>
    <property type="match status" value="1"/>
</dbReference>
<dbReference type="STRING" id="1764295.A0A5B8MSX5"/>
<dbReference type="InterPro" id="IPR018955">
    <property type="entry name" value="BCDHK/PDK_N"/>
</dbReference>
<keyword evidence="4 8" id="KW-0547">Nucleotide-binding</keyword>
<keyword evidence="11" id="KW-0670">Pyruvate</keyword>
<dbReference type="InterPro" id="IPR039028">
    <property type="entry name" value="BCKD/PDK"/>
</dbReference>
<reference evidence="11 12" key="1">
    <citation type="submission" date="2018-07" db="EMBL/GenBank/DDBJ databases">
        <title>The complete nuclear genome of the prasinophyte Chloropicon primus (CCMP1205).</title>
        <authorList>
            <person name="Pombert J.-F."/>
            <person name="Otis C."/>
            <person name="Turmel M."/>
            <person name="Lemieux C."/>
        </authorList>
    </citation>
    <scope>NUCLEOTIDE SEQUENCE [LARGE SCALE GENOMIC DNA]</scope>
    <source>
        <strain evidence="11 12">CCMP1205</strain>
    </source>
</reference>
<dbReference type="Pfam" id="PF02518">
    <property type="entry name" value="HATPase_c"/>
    <property type="match status" value="1"/>
</dbReference>
<dbReference type="PANTHER" id="PTHR11947">
    <property type="entry name" value="PYRUVATE DEHYDROGENASE KINASE"/>
    <property type="match status" value="1"/>
</dbReference>
<dbReference type="EMBL" id="CP031041">
    <property type="protein sequence ID" value="QDZ22725.1"/>
    <property type="molecule type" value="Genomic_DNA"/>
</dbReference>
<dbReference type="GO" id="GO:0010906">
    <property type="term" value="P:regulation of glucose metabolic process"/>
    <property type="evidence" value="ECO:0007669"/>
    <property type="project" value="TreeGrafter"/>
</dbReference>
<sequence length="429" mass="47844">MATTVARRMPLARLALRCRAVWMESRGSEPPSSSTKNGNGKDDFTPGFYDNLIQKYAAHEEEHNEVVNLKKLMKIGNAAQVDERHSVVWENARFLQKELPKRLARRLLDLQFLPYIVVINPNIKKVYNSYYNAFQTLRKFPEVKDDESNADFTVLLKRLVDEHGPMVEALAAGLRECKSKPFIGDQLKLDSFLNSMLTSRISRRILAEQHVALQQKRQNFVGIVCTQLDLHEAVDFAYRKAQQACVETYGTSPEVRVIGDQGEDAIISYIPAHLDYMLFELMKNALRATVENSILSGGGKGSRRKKMPSVTVKICKGRCAVTIKISDQGGGIDSVDERKVWNYGYTTVDENAGLEIDQGLDQGGALDLSGAAAGSNSHSKMAGLGFGLPLSRLHARYFGGDLEIVNVNGYGVDVYLNLRNLRDKDIEIA</sequence>
<evidence type="ECO:0000313" key="10">
    <source>
        <dbReference type="EMBL" id="CAD9720706.1"/>
    </source>
</evidence>
<dbReference type="EC" id="2.7.11.-" evidence="8"/>
<reference evidence="10" key="2">
    <citation type="submission" date="2021-01" db="EMBL/GenBank/DDBJ databases">
        <authorList>
            <person name="Corre E."/>
            <person name="Pelletier E."/>
            <person name="Niang G."/>
            <person name="Scheremetjew M."/>
            <person name="Finn R."/>
            <person name="Kale V."/>
            <person name="Holt S."/>
            <person name="Cochrane G."/>
            <person name="Meng A."/>
            <person name="Brown T."/>
            <person name="Cohen L."/>
        </authorList>
    </citation>
    <scope>NUCLEOTIDE SEQUENCE</scope>
    <source>
        <strain evidence="10">CCMP1205</strain>
    </source>
</reference>
<dbReference type="GO" id="GO:0004740">
    <property type="term" value="F:pyruvate dehydrogenase (acetyl-transferring) kinase activity"/>
    <property type="evidence" value="ECO:0007669"/>
    <property type="project" value="TreeGrafter"/>
</dbReference>
<keyword evidence="5 8" id="KW-0418">Kinase</keyword>
<evidence type="ECO:0000256" key="7">
    <source>
        <dbReference type="ARBA" id="ARBA00023128"/>
    </source>
</evidence>
<dbReference type="OrthoDB" id="407390at2759"/>
<evidence type="ECO:0000256" key="3">
    <source>
        <dbReference type="ARBA" id="ARBA00022679"/>
    </source>
</evidence>
<accession>A0A5B8MSX5</accession>
<name>A0A5B8MSX5_9CHLO</name>
<keyword evidence="3 8" id="KW-0808">Transferase</keyword>
<comment type="subcellular location">
    <subcellularLocation>
        <location evidence="8">Mitochondrion matrix</location>
    </subcellularLocation>
</comment>
<proteinExistence type="inferred from homology"/>
<dbReference type="Gene3D" id="3.30.565.10">
    <property type="entry name" value="Histidine kinase-like ATPase, C-terminal domain"/>
    <property type="match status" value="1"/>
</dbReference>
<keyword evidence="7 8" id="KW-0496">Mitochondrion</keyword>
<evidence type="ECO:0000256" key="5">
    <source>
        <dbReference type="ARBA" id="ARBA00022777"/>
    </source>
</evidence>
<gene>
    <name evidence="11" type="ORF">A3770_08p52430</name>
    <name evidence="10" type="ORF">CPRI1469_LOCUS9579</name>
</gene>
<feature type="domain" description="Histidine kinase/HSP90-like ATPase" evidence="9">
    <location>
        <begin position="269"/>
        <end position="422"/>
    </location>
</feature>
<comment type="similarity">
    <text evidence="1 8">Belongs to the PDK/BCKDK protein kinase family.</text>
</comment>
<evidence type="ECO:0000259" key="9">
    <source>
        <dbReference type="SMART" id="SM00387"/>
    </source>
</evidence>
<evidence type="ECO:0000256" key="4">
    <source>
        <dbReference type="ARBA" id="ARBA00022741"/>
    </source>
</evidence>
<evidence type="ECO:0000313" key="11">
    <source>
        <dbReference type="EMBL" id="QDZ22725.1"/>
    </source>
</evidence>
<dbReference type="InterPro" id="IPR036890">
    <property type="entry name" value="HATPase_C_sf"/>
</dbReference>
<dbReference type="Pfam" id="PF10436">
    <property type="entry name" value="BCDHK_Adom3"/>
    <property type="match status" value="1"/>
</dbReference>
<dbReference type="GO" id="GO:0005759">
    <property type="term" value="C:mitochondrial matrix"/>
    <property type="evidence" value="ECO:0007669"/>
    <property type="project" value="UniProtKB-SubCell"/>
</dbReference>
<dbReference type="PANTHER" id="PTHR11947:SF20">
    <property type="entry name" value="[3-METHYL-2-OXOBUTANOATE DEHYDROGENASE [LIPOAMIDE]] KINASE, MITOCHONDRIAL"/>
    <property type="match status" value="1"/>
</dbReference>
<dbReference type="SUPFAM" id="SSF69012">
    <property type="entry name" value="alpha-ketoacid dehydrogenase kinase, N-terminal domain"/>
    <property type="match status" value="1"/>
</dbReference>
<evidence type="ECO:0000256" key="1">
    <source>
        <dbReference type="ARBA" id="ARBA00006155"/>
    </source>
</evidence>
<keyword evidence="2" id="KW-0597">Phosphoprotein</keyword>
<dbReference type="EMBL" id="HBHL01014589">
    <property type="protein sequence ID" value="CAD9720706.1"/>
    <property type="molecule type" value="Transcribed_RNA"/>
</dbReference>